<gene>
    <name evidence="4" type="ORF">P7E30_06395</name>
</gene>
<dbReference type="InterPro" id="IPR042002">
    <property type="entry name" value="Sortase_C"/>
</dbReference>
<feature type="active site" description="Proton donor/acceptor" evidence="2">
    <location>
        <position position="154"/>
    </location>
</feature>
<dbReference type="InterPro" id="IPR005754">
    <property type="entry name" value="Sortase"/>
</dbReference>
<proteinExistence type="predicted"/>
<dbReference type="AlphaFoldDB" id="A0AAE4HP15"/>
<dbReference type="NCBIfam" id="TIGR01076">
    <property type="entry name" value="sortase_fam"/>
    <property type="match status" value="1"/>
</dbReference>
<protein>
    <submittedName>
        <fullName evidence="4">Class C sortase</fullName>
    </submittedName>
</protein>
<organism evidence="4 5">
    <name type="scientific">Enterococcus gallinarum</name>
    <dbReference type="NCBI Taxonomy" id="1353"/>
    <lineage>
        <taxon>Bacteria</taxon>
        <taxon>Bacillati</taxon>
        <taxon>Bacillota</taxon>
        <taxon>Bacilli</taxon>
        <taxon>Lactobacillales</taxon>
        <taxon>Enterococcaceae</taxon>
        <taxon>Enterococcus</taxon>
    </lineage>
</organism>
<keyword evidence="1" id="KW-0378">Hydrolase</keyword>
<evidence type="ECO:0000256" key="2">
    <source>
        <dbReference type="PIRSR" id="PIRSR605754-1"/>
    </source>
</evidence>
<dbReference type="EMBL" id="JARPZN010000003">
    <property type="protein sequence ID" value="MDT2689829.1"/>
    <property type="molecule type" value="Genomic_DNA"/>
</dbReference>
<dbReference type="CDD" id="cd05827">
    <property type="entry name" value="Sortase_C"/>
    <property type="match status" value="1"/>
</dbReference>
<dbReference type="SUPFAM" id="SSF63817">
    <property type="entry name" value="Sortase"/>
    <property type="match status" value="1"/>
</dbReference>
<feature type="transmembrane region" description="Helical" evidence="3">
    <location>
        <begin position="253"/>
        <end position="272"/>
    </location>
</feature>
<keyword evidence="3" id="KW-1133">Transmembrane helix</keyword>
<dbReference type="RefSeq" id="WP_242387549.1">
    <property type="nucleotide sequence ID" value="NZ_CAKODH010000008.1"/>
</dbReference>
<keyword evidence="3" id="KW-0472">Membrane</keyword>
<dbReference type="Pfam" id="PF04203">
    <property type="entry name" value="Sortase"/>
    <property type="match status" value="1"/>
</dbReference>
<dbReference type="Gene3D" id="2.40.260.10">
    <property type="entry name" value="Sortase"/>
    <property type="match status" value="1"/>
</dbReference>
<accession>A0AAE4HP15</accession>
<comment type="caution">
    <text evidence="4">The sequence shown here is derived from an EMBL/GenBank/DDBJ whole genome shotgun (WGS) entry which is preliminary data.</text>
</comment>
<evidence type="ECO:0000313" key="5">
    <source>
        <dbReference type="Proteomes" id="UP001183682"/>
    </source>
</evidence>
<name>A0AAE4HP15_ENTGA</name>
<dbReference type="Proteomes" id="UP001183682">
    <property type="component" value="Unassembled WGS sequence"/>
</dbReference>
<keyword evidence="3" id="KW-0812">Transmembrane</keyword>
<dbReference type="InterPro" id="IPR023365">
    <property type="entry name" value="Sortase_dom-sf"/>
</dbReference>
<reference evidence="4" key="1">
    <citation type="submission" date="2023-03" db="EMBL/GenBank/DDBJ databases">
        <authorList>
            <person name="Shen W."/>
            <person name="Cai J."/>
        </authorList>
    </citation>
    <scope>NUCLEOTIDE SEQUENCE</scope>
    <source>
        <strain evidence="4">K69-2</strain>
    </source>
</reference>
<evidence type="ECO:0000256" key="1">
    <source>
        <dbReference type="ARBA" id="ARBA00022801"/>
    </source>
</evidence>
<dbReference type="NCBIfam" id="NF033745">
    <property type="entry name" value="class_C_sortase"/>
    <property type="match status" value="1"/>
</dbReference>
<evidence type="ECO:0000256" key="3">
    <source>
        <dbReference type="SAM" id="Phobius"/>
    </source>
</evidence>
<feature type="active site" description="Acyl-thioester intermediate" evidence="2">
    <location>
        <position position="216"/>
    </location>
</feature>
<evidence type="ECO:0000313" key="4">
    <source>
        <dbReference type="EMBL" id="MDT2689829.1"/>
    </source>
</evidence>
<sequence length="285" mass="32524">MPKHKPSKKAFSWRNFLSSCLLFVAIAALFYPMIANLLASRQTVTVVEKFVEKSETLTQQERDQLLASAHQYNEYLFAMSQQKEYQGEIPEYDDILKVDDNGMMGYLYIPQIDLQNLPIYHGVEDKELDAGIGHIPQTSFPIGGKNTHAVLSAHSGRANNTLFSNLEKLQQEDAFYIDVLDARLKYKVIDTQVVEPDQVESLGIQADKDLVTLVTCYPIGINSHRLLVTGERTAYEEETPTEEIKRNQYGYDFWVLLGSSVLVIIASSYLIYKRMKRKGKRKRTS</sequence>
<dbReference type="GO" id="GO:0016787">
    <property type="term" value="F:hydrolase activity"/>
    <property type="evidence" value="ECO:0007669"/>
    <property type="project" value="UniProtKB-KW"/>
</dbReference>